<evidence type="ECO:0000256" key="2">
    <source>
        <dbReference type="ARBA" id="ARBA00010617"/>
    </source>
</evidence>
<feature type="binding site" description="axial binding residue" evidence="8">
    <location>
        <position position="519"/>
    </location>
    <ligand>
        <name>heme</name>
        <dbReference type="ChEBI" id="CHEBI:30413"/>
    </ligand>
    <ligandPart>
        <name>Fe</name>
        <dbReference type="ChEBI" id="CHEBI:18248"/>
    </ligandPart>
</feature>
<dbReference type="OrthoDB" id="1470350at2759"/>
<organism evidence="10 11">
    <name type="scientific">Tetrapyrgos nigripes</name>
    <dbReference type="NCBI Taxonomy" id="182062"/>
    <lineage>
        <taxon>Eukaryota</taxon>
        <taxon>Fungi</taxon>
        <taxon>Dikarya</taxon>
        <taxon>Basidiomycota</taxon>
        <taxon>Agaricomycotina</taxon>
        <taxon>Agaricomycetes</taxon>
        <taxon>Agaricomycetidae</taxon>
        <taxon>Agaricales</taxon>
        <taxon>Marasmiineae</taxon>
        <taxon>Marasmiaceae</taxon>
        <taxon>Tetrapyrgos</taxon>
    </lineage>
</organism>
<evidence type="ECO:0000256" key="1">
    <source>
        <dbReference type="ARBA" id="ARBA00001971"/>
    </source>
</evidence>
<keyword evidence="11" id="KW-1185">Reference proteome</keyword>
<dbReference type="PROSITE" id="PS00086">
    <property type="entry name" value="CYTOCHROME_P450"/>
    <property type="match status" value="1"/>
</dbReference>
<keyword evidence="4 8" id="KW-0479">Metal-binding</keyword>
<evidence type="ECO:0000256" key="6">
    <source>
        <dbReference type="ARBA" id="ARBA00023004"/>
    </source>
</evidence>
<dbReference type="PANTHER" id="PTHR24287">
    <property type="entry name" value="P450, PUTATIVE (EUROFUNG)-RELATED"/>
    <property type="match status" value="1"/>
</dbReference>
<keyword evidence="6 8" id="KW-0408">Iron</keyword>
<protein>
    <recommendedName>
        <fullName evidence="12">Cytochrome P450</fullName>
    </recommendedName>
</protein>
<evidence type="ECO:0000256" key="4">
    <source>
        <dbReference type="ARBA" id="ARBA00022723"/>
    </source>
</evidence>
<evidence type="ECO:0000256" key="8">
    <source>
        <dbReference type="PIRSR" id="PIRSR602401-1"/>
    </source>
</evidence>
<dbReference type="InterPro" id="IPR017972">
    <property type="entry name" value="Cyt_P450_CS"/>
</dbReference>
<accession>A0A8H5CJX5</accession>
<evidence type="ECO:0008006" key="12">
    <source>
        <dbReference type="Google" id="ProtNLM"/>
    </source>
</evidence>
<evidence type="ECO:0000313" key="11">
    <source>
        <dbReference type="Proteomes" id="UP000559256"/>
    </source>
</evidence>
<dbReference type="InterPro" id="IPR047146">
    <property type="entry name" value="Cyt_P450_E_CYP52_fungi"/>
</dbReference>
<dbReference type="CDD" id="cd11063">
    <property type="entry name" value="CYP52"/>
    <property type="match status" value="1"/>
</dbReference>
<evidence type="ECO:0000256" key="9">
    <source>
        <dbReference type="RuleBase" id="RU000461"/>
    </source>
</evidence>
<comment type="caution">
    <text evidence="10">The sequence shown here is derived from an EMBL/GenBank/DDBJ whole genome shotgun (WGS) entry which is preliminary data.</text>
</comment>
<comment type="similarity">
    <text evidence="2 9">Belongs to the cytochrome P450 family.</text>
</comment>
<gene>
    <name evidence="10" type="ORF">D9758_016015</name>
</gene>
<dbReference type="AlphaFoldDB" id="A0A8H5CJX5"/>
<dbReference type="GO" id="GO:0005506">
    <property type="term" value="F:iron ion binding"/>
    <property type="evidence" value="ECO:0007669"/>
    <property type="project" value="InterPro"/>
</dbReference>
<comment type="cofactor">
    <cofactor evidence="1 8">
        <name>heme</name>
        <dbReference type="ChEBI" id="CHEBI:30413"/>
    </cofactor>
</comment>
<evidence type="ECO:0000256" key="5">
    <source>
        <dbReference type="ARBA" id="ARBA00023002"/>
    </source>
</evidence>
<dbReference type="GO" id="GO:0004497">
    <property type="term" value="F:monooxygenase activity"/>
    <property type="evidence" value="ECO:0007669"/>
    <property type="project" value="UniProtKB-KW"/>
</dbReference>
<evidence type="ECO:0000256" key="7">
    <source>
        <dbReference type="ARBA" id="ARBA00023033"/>
    </source>
</evidence>
<evidence type="ECO:0000256" key="3">
    <source>
        <dbReference type="ARBA" id="ARBA00022617"/>
    </source>
</evidence>
<dbReference type="EMBL" id="JAACJM010000149">
    <property type="protein sequence ID" value="KAF5343100.1"/>
    <property type="molecule type" value="Genomic_DNA"/>
</dbReference>
<reference evidence="10 11" key="1">
    <citation type="journal article" date="2020" name="ISME J.">
        <title>Uncovering the hidden diversity of litter-decomposition mechanisms in mushroom-forming fungi.</title>
        <authorList>
            <person name="Floudas D."/>
            <person name="Bentzer J."/>
            <person name="Ahren D."/>
            <person name="Johansson T."/>
            <person name="Persson P."/>
            <person name="Tunlid A."/>
        </authorList>
    </citation>
    <scope>NUCLEOTIDE SEQUENCE [LARGE SCALE GENOMIC DNA]</scope>
    <source>
        <strain evidence="10 11">CBS 291.85</strain>
    </source>
</reference>
<dbReference type="GO" id="GO:0020037">
    <property type="term" value="F:heme binding"/>
    <property type="evidence" value="ECO:0007669"/>
    <property type="project" value="InterPro"/>
</dbReference>
<dbReference type="InterPro" id="IPR036396">
    <property type="entry name" value="Cyt_P450_sf"/>
</dbReference>
<name>A0A8H5CJX5_9AGAR</name>
<keyword evidence="5 9" id="KW-0560">Oxidoreductase</keyword>
<dbReference type="PRINTS" id="PR00385">
    <property type="entry name" value="P450"/>
</dbReference>
<dbReference type="GO" id="GO:0016705">
    <property type="term" value="F:oxidoreductase activity, acting on paired donors, with incorporation or reduction of molecular oxygen"/>
    <property type="evidence" value="ECO:0007669"/>
    <property type="project" value="InterPro"/>
</dbReference>
<keyword evidence="7 9" id="KW-0503">Monooxygenase</keyword>
<dbReference type="Proteomes" id="UP000559256">
    <property type="component" value="Unassembled WGS sequence"/>
</dbReference>
<sequence>MTLKLTPGIRYLSRLLLVVSVPPVVSALLSKYLDLPTWTVVATSALALPAFVALRITYKEIRTRKRAASLGARLAPKTVLKGWPANIDILVMMMENQRTGYPGDGLWEFTARYGPVWNPHVLWSDLIFTTNPEHIQRILATDFKNFVKGERFRSAMHSVLGVGVFNSDDEMWKFHRSMTRPFFSRDRITHFELFDRHAEDVIKQIKKRMKGGLAIDFQDLMGRFTLDTATEFLFGSSFHTLNASLPYPHHFSRSIHYLSNSSSPAQAGDDFASAFYEAQEIISNRERMGDDVWPLFEILEDRTDRHMKVVGGYVERVVEEALARKKKAVEEGKEAKRVDEVEEDETLLDHLVKITDDPTVLRDETLNILLAGRDTTAATLTFCVYLLSMHPHVLSKLRAEIEERIGLKGKLRFEDIKECRYLRAVINETLRLFPIVPFNVREAVKETTWPSPDPDLPPIYIPAGTKVSYSVFMMHRRKDLWGPDGKYIRPERFLDDRLKKYLAPNPFIFLPFNAGPRICLGQQFAYNEMSLMIIRLVQNFSSFTYDEEACPPEWRARPQWREAIKADANTCGQGYRKATDRIYPKMTLTMSIAGGMWIKATEGDNVGELV</sequence>
<proteinExistence type="inferred from homology"/>
<dbReference type="InterPro" id="IPR002401">
    <property type="entry name" value="Cyt_P450_E_grp-I"/>
</dbReference>
<dbReference type="PRINTS" id="PR00463">
    <property type="entry name" value="EP450I"/>
</dbReference>
<dbReference type="InterPro" id="IPR001128">
    <property type="entry name" value="Cyt_P450"/>
</dbReference>
<dbReference type="SUPFAM" id="SSF48264">
    <property type="entry name" value="Cytochrome P450"/>
    <property type="match status" value="1"/>
</dbReference>
<dbReference type="Pfam" id="PF00067">
    <property type="entry name" value="p450"/>
    <property type="match status" value="1"/>
</dbReference>
<dbReference type="Gene3D" id="1.10.630.10">
    <property type="entry name" value="Cytochrome P450"/>
    <property type="match status" value="1"/>
</dbReference>
<evidence type="ECO:0000313" key="10">
    <source>
        <dbReference type="EMBL" id="KAF5343100.1"/>
    </source>
</evidence>
<dbReference type="PANTHER" id="PTHR24287:SF1">
    <property type="entry name" value="P450, PUTATIVE (EUROFUNG)-RELATED"/>
    <property type="match status" value="1"/>
</dbReference>
<keyword evidence="3 8" id="KW-0349">Heme</keyword>